<proteinExistence type="predicted"/>
<sequence>MYIICSIDDGGGSLLDSGGMHMDVSMLRLLYVKLCMTRSERLVWRSHIRAWLFSRSGPKKGFLQSPASFSNCLIVLAKWLREGRKQRQKGFERQGSVDGRKKV</sequence>
<dbReference type="Proteomes" id="UP001161757">
    <property type="component" value="Unassembled WGS sequence"/>
</dbReference>
<evidence type="ECO:0000313" key="2">
    <source>
        <dbReference type="Proteomes" id="UP001161757"/>
    </source>
</evidence>
<accession>A0AAN6ERP7</accession>
<organism evidence="1 2">
    <name type="scientific">Exophiala dermatitidis</name>
    <name type="common">Black yeast-like fungus</name>
    <name type="synonym">Wangiella dermatitidis</name>
    <dbReference type="NCBI Taxonomy" id="5970"/>
    <lineage>
        <taxon>Eukaryota</taxon>
        <taxon>Fungi</taxon>
        <taxon>Dikarya</taxon>
        <taxon>Ascomycota</taxon>
        <taxon>Pezizomycotina</taxon>
        <taxon>Eurotiomycetes</taxon>
        <taxon>Chaetothyriomycetidae</taxon>
        <taxon>Chaetothyriales</taxon>
        <taxon>Herpotrichiellaceae</taxon>
        <taxon>Exophiala</taxon>
    </lineage>
</organism>
<dbReference type="AlphaFoldDB" id="A0AAN6ERP7"/>
<gene>
    <name evidence="1" type="ORF">HRR80_005895</name>
</gene>
<reference evidence="1" key="1">
    <citation type="submission" date="2023-01" db="EMBL/GenBank/DDBJ databases">
        <title>Exophiala dermititidis isolated from Cystic Fibrosis Patient.</title>
        <authorList>
            <person name="Kurbessoian T."/>
            <person name="Crocker A."/>
            <person name="Murante D."/>
            <person name="Hogan D.A."/>
            <person name="Stajich J.E."/>
        </authorList>
    </citation>
    <scope>NUCLEOTIDE SEQUENCE</scope>
    <source>
        <strain evidence="1">Ex8</strain>
    </source>
</reference>
<comment type="caution">
    <text evidence="1">The sequence shown here is derived from an EMBL/GenBank/DDBJ whole genome shotgun (WGS) entry which is preliminary data.</text>
</comment>
<dbReference type="EMBL" id="JAJGCB010000011">
    <property type="protein sequence ID" value="KAJ8990410.1"/>
    <property type="molecule type" value="Genomic_DNA"/>
</dbReference>
<evidence type="ECO:0000313" key="1">
    <source>
        <dbReference type="EMBL" id="KAJ8990410.1"/>
    </source>
</evidence>
<protein>
    <submittedName>
        <fullName evidence="1">Uncharacterized protein</fullName>
    </submittedName>
</protein>
<name>A0AAN6ERP7_EXODE</name>